<feature type="site" description="Lowers pKa of active site Tyr" evidence="6">
    <location>
        <position position="80"/>
    </location>
</feature>
<accession>A0A0R1QXC2</accession>
<evidence type="ECO:0000256" key="6">
    <source>
        <dbReference type="PIRSR" id="PIRSR000097-3"/>
    </source>
</evidence>
<proteinExistence type="inferred from homology"/>
<dbReference type="PIRSF" id="PIRSF000097">
    <property type="entry name" value="AKR"/>
    <property type="match status" value="1"/>
</dbReference>
<dbReference type="Pfam" id="PF00248">
    <property type="entry name" value="Aldo_ket_red"/>
    <property type="match status" value="1"/>
</dbReference>
<evidence type="ECO:0000256" key="4">
    <source>
        <dbReference type="PIRSR" id="PIRSR000097-1"/>
    </source>
</evidence>
<feature type="active site" description="Proton donor" evidence="4">
    <location>
        <position position="55"/>
    </location>
</feature>
<dbReference type="InterPro" id="IPR023210">
    <property type="entry name" value="NADP_OxRdtase_dom"/>
</dbReference>
<sequence>MVSFMTMPTFELSNGVQIPAAGFGVFQVENGGTTKQAVLDALAAGYRLIDTAQAYGNEAEVGEALAESGVAREDLFVTTKVWVSSAGYDATMQAFTESLQKLQLDYLDLYLIHQPYGDVFGSWRALEDLRQAGKVRAIGVSNFNADRLVDLAQHNAIIPQVNQIEVNPWFQQEDEYQWNQKLKVQAEAWAPFAEGRHHLFTNETLQRIAAAHDKQVGQVVLRWLYQRGIVSLAKTVHPARMEENLAIFDFDLSPVEMQQITQLDRHESAFFDHRDPATVIDLGGGMPDVAAKAR</sequence>
<dbReference type="PANTHER" id="PTHR43827:SF3">
    <property type="entry name" value="NADP-DEPENDENT OXIDOREDUCTASE DOMAIN-CONTAINING PROTEIN"/>
    <property type="match status" value="1"/>
</dbReference>
<feature type="binding site" evidence="5">
    <location>
        <position position="113"/>
    </location>
    <ligand>
        <name>substrate</name>
    </ligand>
</feature>
<dbReference type="EMBL" id="AZFC01000012">
    <property type="protein sequence ID" value="KRL49206.1"/>
    <property type="molecule type" value="Genomic_DNA"/>
</dbReference>
<dbReference type="InterPro" id="IPR020471">
    <property type="entry name" value="AKR"/>
</dbReference>
<dbReference type="PROSITE" id="PS00062">
    <property type="entry name" value="ALDOKETO_REDUCTASE_2"/>
    <property type="match status" value="1"/>
</dbReference>
<comment type="similarity">
    <text evidence="1">Belongs to the aldo/keto reductase family.</text>
</comment>
<evidence type="ECO:0000313" key="8">
    <source>
        <dbReference type="EMBL" id="KRL49206.1"/>
    </source>
</evidence>
<dbReference type="AlphaFoldDB" id="A0A0R1QXC2"/>
<protein>
    <submittedName>
        <fullName evidence="8">Methylglyoxal reductase</fullName>
    </submittedName>
</protein>
<keyword evidence="3" id="KW-0560">Oxidoreductase</keyword>
<dbReference type="InterPro" id="IPR036812">
    <property type="entry name" value="NAD(P)_OxRdtase_dom_sf"/>
</dbReference>
<dbReference type="GO" id="GO:0016616">
    <property type="term" value="F:oxidoreductase activity, acting on the CH-OH group of donors, NAD or NADP as acceptor"/>
    <property type="evidence" value="ECO:0007669"/>
    <property type="project" value="UniProtKB-ARBA"/>
</dbReference>
<keyword evidence="2" id="KW-0521">NADP</keyword>
<evidence type="ECO:0000313" key="9">
    <source>
        <dbReference type="Proteomes" id="UP000051835"/>
    </source>
</evidence>
<comment type="caution">
    <text evidence="8">The sequence shown here is derived from an EMBL/GenBank/DDBJ whole genome shotgun (WGS) entry which is preliminary data.</text>
</comment>
<dbReference type="FunFam" id="3.20.20.100:FF:000015">
    <property type="entry name" value="Oxidoreductase, aldo/keto reductase family"/>
    <property type="match status" value="1"/>
</dbReference>
<dbReference type="Gene3D" id="3.20.20.100">
    <property type="entry name" value="NADP-dependent oxidoreductase domain"/>
    <property type="match status" value="1"/>
</dbReference>
<dbReference type="PROSITE" id="PS00798">
    <property type="entry name" value="ALDOKETO_REDUCTASE_1"/>
    <property type="match status" value="1"/>
</dbReference>
<dbReference type="PANTHER" id="PTHR43827">
    <property type="entry name" value="2,5-DIKETO-D-GLUCONIC ACID REDUCTASE"/>
    <property type="match status" value="1"/>
</dbReference>
<dbReference type="InterPro" id="IPR018170">
    <property type="entry name" value="Aldo/ket_reductase_CS"/>
</dbReference>
<evidence type="ECO:0000259" key="7">
    <source>
        <dbReference type="Pfam" id="PF00248"/>
    </source>
</evidence>
<name>A0A0R1QXC2_9LACO</name>
<reference evidence="8 9" key="1">
    <citation type="journal article" date="2015" name="Genome Announc.">
        <title>Expanding the biotechnology potential of lactobacilli through comparative genomics of 213 strains and associated genera.</title>
        <authorList>
            <person name="Sun Z."/>
            <person name="Harris H.M."/>
            <person name="McCann A."/>
            <person name="Guo C."/>
            <person name="Argimon S."/>
            <person name="Zhang W."/>
            <person name="Yang X."/>
            <person name="Jeffery I.B."/>
            <person name="Cooney J.C."/>
            <person name="Kagawa T.F."/>
            <person name="Liu W."/>
            <person name="Song Y."/>
            <person name="Salvetti E."/>
            <person name="Wrobel A."/>
            <person name="Rasinkangas P."/>
            <person name="Parkhill J."/>
            <person name="Rea M.C."/>
            <person name="O'Sullivan O."/>
            <person name="Ritari J."/>
            <person name="Douillard F.P."/>
            <person name="Paul Ross R."/>
            <person name="Yang R."/>
            <person name="Briner A.E."/>
            <person name="Felis G.E."/>
            <person name="de Vos W.M."/>
            <person name="Barrangou R."/>
            <person name="Klaenhammer T.R."/>
            <person name="Caufield P.W."/>
            <person name="Cui Y."/>
            <person name="Zhang H."/>
            <person name="O'Toole P.W."/>
        </authorList>
    </citation>
    <scope>NUCLEOTIDE SEQUENCE [LARGE SCALE GENOMIC DNA]</scope>
    <source>
        <strain evidence="8 9">DSM 15429</strain>
    </source>
</reference>
<gene>
    <name evidence="8" type="ORF">FD37_GL000802</name>
</gene>
<dbReference type="PROSITE" id="PS00063">
    <property type="entry name" value="ALDOKETO_REDUCTASE_3"/>
    <property type="match status" value="1"/>
</dbReference>
<dbReference type="CDD" id="cd19133">
    <property type="entry name" value="AKR_AKR5F1"/>
    <property type="match status" value="1"/>
</dbReference>
<dbReference type="PRINTS" id="PR00069">
    <property type="entry name" value="ALDKETRDTASE"/>
</dbReference>
<evidence type="ECO:0000256" key="5">
    <source>
        <dbReference type="PIRSR" id="PIRSR000097-2"/>
    </source>
</evidence>
<evidence type="ECO:0000256" key="3">
    <source>
        <dbReference type="ARBA" id="ARBA00023002"/>
    </source>
</evidence>
<evidence type="ECO:0000256" key="1">
    <source>
        <dbReference type="ARBA" id="ARBA00007905"/>
    </source>
</evidence>
<evidence type="ECO:0000256" key="2">
    <source>
        <dbReference type="ARBA" id="ARBA00022857"/>
    </source>
</evidence>
<dbReference type="SUPFAM" id="SSF51430">
    <property type="entry name" value="NAD(P)-linked oxidoreductase"/>
    <property type="match status" value="1"/>
</dbReference>
<feature type="domain" description="NADP-dependent oxidoreductase" evidence="7">
    <location>
        <begin position="34"/>
        <end position="264"/>
    </location>
</feature>
<dbReference type="Proteomes" id="UP000051835">
    <property type="component" value="Unassembled WGS sequence"/>
</dbReference>
<dbReference type="PATRIC" id="fig|1423805.4.peg.821"/>
<organism evidence="8 9">
    <name type="scientific">Levilactobacillus spicheri DSM 15429</name>
    <dbReference type="NCBI Taxonomy" id="1423805"/>
    <lineage>
        <taxon>Bacteria</taxon>
        <taxon>Bacillati</taxon>
        <taxon>Bacillota</taxon>
        <taxon>Bacilli</taxon>
        <taxon>Lactobacillales</taxon>
        <taxon>Lactobacillaceae</taxon>
        <taxon>Levilactobacillus</taxon>
    </lineage>
</organism>